<dbReference type="SUPFAM" id="SSF48452">
    <property type="entry name" value="TPR-like"/>
    <property type="match status" value="2"/>
</dbReference>
<dbReference type="Gene3D" id="3.90.550.10">
    <property type="entry name" value="Spore Coat Polysaccharide Biosynthesis Protein SpsA, Chain A"/>
    <property type="match status" value="2"/>
</dbReference>
<feature type="domain" description="Glycosyltransferase 2-like" evidence="4">
    <location>
        <begin position="676"/>
        <end position="855"/>
    </location>
</feature>
<feature type="repeat" description="TPR" evidence="3">
    <location>
        <begin position="319"/>
        <end position="352"/>
    </location>
</feature>
<keyword evidence="2 3" id="KW-0802">TPR repeat</keyword>
<evidence type="ECO:0000313" key="6">
    <source>
        <dbReference type="Proteomes" id="UP001301728"/>
    </source>
</evidence>
<name>A0ABU5U297_9CYAN</name>
<evidence type="ECO:0000256" key="2">
    <source>
        <dbReference type="ARBA" id="ARBA00022803"/>
    </source>
</evidence>
<dbReference type="Pfam" id="PF00515">
    <property type="entry name" value="TPR_1"/>
    <property type="match status" value="2"/>
</dbReference>
<keyword evidence="1" id="KW-0677">Repeat</keyword>
<proteinExistence type="predicted"/>
<evidence type="ECO:0000256" key="1">
    <source>
        <dbReference type="ARBA" id="ARBA00022737"/>
    </source>
</evidence>
<evidence type="ECO:0000256" key="3">
    <source>
        <dbReference type="PROSITE-ProRule" id="PRU00339"/>
    </source>
</evidence>
<dbReference type="InterPro" id="IPR011990">
    <property type="entry name" value="TPR-like_helical_dom_sf"/>
</dbReference>
<feature type="repeat" description="TPR" evidence="3">
    <location>
        <begin position="149"/>
        <end position="182"/>
    </location>
</feature>
<feature type="domain" description="Glycosyltransferase 2-like" evidence="4">
    <location>
        <begin position="419"/>
        <end position="579"/>
    </location>
</feature>
<evidence type="ECO:0000313" key="5">
    <source>
        <dbReference type="EMBL" id="MEA5521279.1"/>
    </source>
</evidence>
<dbReference type="Proteomes" id="UP001301728">
    <property type="component" value="Unassembled WGS sequence"/>
</dbReference>
<dbReference type="InterPro" id="IPR001173">
    <property type="entry name" value="Glyco_trans_2-like"/>
</dbReference>
<feature type="repeat" description="TPR" evidence="3">
    <location>
        <begin position="251"/>
        <end position="284"/>
    </location>
</feature>
<evidence type="ECO:0000259" key="4">
    <source>
        <dbReference type="Pfam" id="PF00535"/>
    </source>
</evidence>
<dbReference type="InterPro" id="IPR019734">
    <property type="entry name" value="TPR_rpt"/>
</dbReference>
<dbReference type="PANTHER" id="PTHR44227">
    <property type="match status" value="1"/>
</dbReference>
<dbReference type="InterPro" id="IPR013105">
    <property type="entry name" value="TPR_2"/>
</dbReference>
<dbReference type="Pfam" id="PF13424">
    <property type="entry name" value="TPR_12"/>
    <property type="match status" value="1"/>
</dbReference>
<dbReference type="RefSeq" id="WP_323273065.1">
    <property type="nucleotide sequence ID" value="NZ_JAYGHT010000131.1"/>
</dbReference>
<dbReference type="Pfam" id="PF00535">
    <property type="entry name" value="Glycos_transf_2"/>
    <property type="match status" value="2"/>
</dbReference>
<dbReference type="CDD" id="cd04186">
    <property type="entry name" value="GT_2_like_c"/>
    <property type="match status" value="1"/>
</dbReference>
<dbReference type="CDD" id="cd04184">
    <property type="entry name" value="GT2_RfbC_Mx_like"/>
    <property type="match status" value="1"/>
</dbReference>
<dbReference type="SMART" id="SM00028">
    <property type="entry name" value="TPR"/>
    <property type="match status" value="10"/>
</dbReference>
<dbReference type="PROSITE" id="PS50293">
    <property type="entry name" value="TPR_REGION"/>
    <property type="match status" value="4"/>
</dbReference>
<feature type="repeat" description="TPR" evidence="3">
    <location>
        <begin position="13"/>
        <end position="46"/>
    </location>
</feature>
<accession>A0ABU5U297</accession>
<keyword evidence="6" id="KW-1185">Reference proteome</keyword>
<feature type="repeat" description="TPR" evidence="3">
    <location>
        <begin position="47"/>
        <end position="80"/>
    </location>
</feature>
<feature type="repeat" description="TPR" evidence="3">
    <location>
        <begin position="217"/>
        <end position="250"/>
    </location>
</feature>
<dbReference type="PANTHER" id="PTHR44227:SF3">
    <property type="entry name" value="PROTEIN O-MANNOSYL-TRANSFERASE TMTC4"/>
    <property type="match status" value="1"/>
</dbReference>
<dbReference type="PROSITE" id="PS50005">
    <property type="entry name" value="TPR"/>
    <property type="match status" value="9"/>
</dbReference>
<reference evidence="5 6" key="1">
    <citation type="submission" date="2023-12" db="EMBL/GenBank/DDBJ databases">
        <title>Baltic Sea Cyanobacteria.</title>
        <authorList>
            <person name="Delbaje E."/>
            <person name="Fewer D.P."/>
            <person name="Shishido T.K."/>
        </authorList>
    </citation>
    <scope>NUCLEOTIDE SEQUENCE [LARGE SCALE GENOMIC DNA]</scope>
    <source>
        <strain evidence="5 6">CCNP 1315</strain>
    </source>
</reference>
<dbReference type="Pfam" id="PF13414">
    <property type="entry name" value="TPR_11"/>
    <property type="match status" value="2"/>
</dbReference>
<feature type="repeat" description="TPR" evidence="3">
    <location>
        <begin position="115"/>
        <end position="148"/>
    </location>
</feature>
<gene>
    <name evidence="5" type="ORF">VB854_20270</name>
</gene>
<feature type="repeat" description="TPR" evidence="3">
    <location>
        <begin position="81"/>
        <end position="114"/>
    </location>
</feature>
<organism evidence="5 6">
    <name type="scientific">Limnoraphis robusta CCNP1315</name>
    <dbReference type="NCBI Taxonomy" id="3110306"/>
    <lineage>
        <taxon>Bacteria</taxon>
        <taxon>Bacillati</taxon>
        <taxon>Cyanobacteriota</taxon>
        <taxon>Cyanophyceae</taxon>
        <taxon>Oscillatoriophycideae</taxon>
        <taxon>Oscillatoriales</taxon>
        <taxon>Sirenicapillariaceae</taxon>
        <taxon>Limnoraphis</taxon>
    </lineage>
</organism>
<dbReference type="EMBL" id="JAYGHT010000131">
    <property type="protein sequence ID" value="MEA5521279.1"/>
    <property type="molecule type" value="Genomic_DNA"/>
</dbReference>
<dbReference type="InterPro" id="IPR029044">
    <property type="entry name" value="Nucleotide-diphossugar_trans"/>
</dbReference>
<dbReference type="Pfam" id="PF07719">
    <property type="entry name" value="TPR_2"/>
    <property type="match status" value="1"/>
</dbReference>
<protein>
    <submittedName>
        <fullName evidence="5">Tetratricopeptide repeat protein</fullName>
    </submittedName>
</protein>
<comment type="caution">
    <text evidence="5">The sequence shown here is derived from an EMBL/GenBank/DDBJ whole genome shotgun (WGS) entry which is preliminary data.</text>
</comment>
<sequence length="1079" mass="123748">MSSVLPVNPGKTANDYFNKGNQFKQAEQFKKAIFAYEKAIELNPNFCWYHHNLAEVLGELERWEEAVASYQKACDINPNSEWSFYQLGEVFVRQEKPEEAIAVFERAIEINPQIGEFYCSLGQVLFEVEQLDEAVECLQKALELEPESAVVYQYLWEVLARQNRGEEGLVYLQKAVKLNPGNWELHQKLGEVWQGKRKFADAEKCYRKVVQLHSGYHWAYYKLGVVLREQGRLQEAIACLRKTVELEPGSAICHHYLGHSLSLLQEWEEAIECYRKAIELAPESAIIYQHLGYALAALGKWNQAVVEYRKGVELDSNSLENPHHLGYALHQLKQWDEAISYYLKALELDPNSEEIQSNLANALLKKDLFDLEAENDWLAQLSEEIDAYTLWRRANEPREADLRQKQKTIEILSYKPLMSVILPVYNTPEKFLREAIESVLVQIYPHWELCIADDASTKPDVKQVLEEYAAKDGRIKILYRKENGHISASSNSALELATGEFIALLDHDDLLTPDALYEVALLLNRYPEADMIYSDEDKIDEQEQLKHPFFKPEWCPDSFLSRMYTCHLGVYRRSLVNEIQGFRVGYEGSQDYDLVLRLTEKTSKIFHIPKILYHWRIHSGSVTAGFEVKPYAYVAAKKALTEAIHRRGETGKVIDLPDFIGAYTIRYSISEYKLVSIIIPTRDLWETLDQCLESIFTKSTYPNYEVIVVDNGSQEKETYQIIYKWKSKEPSRFKCYIFDVPFNYSKINNYGVTKAKGDYLLFLNNDTEVITPDWIEAMVEQAQRKSIGAVGALLLYPDDTIQHAGIIMGLGGLAAHGHCGFPATTTGYAGQVKSISNFSALTGACLMCRREVFEQVQRFDEELLAVAYNDVDLCLKMVDQGYRNIYLPHVTLYHYESKSRGYENTPEKKDRQQKEANIIKSRWQRFIDSDPCYSPHLTREKADYSLNIVSQQVKVNAIHLLEIDSDAIFGWCLDKPQPLQEVAATSMNIEGWILGKKQKVVFVEIVYGSRVIEKMSVDKHRVDIASAYPEVVYAGRSGFSTAIAVTKMPPKAKLTLRAIFKDESRIQLAIIQLGEQVLV</sequence>
<dbReference type="InterPro" id="IPR052346">
    <property type="entry name" value="O-mannosyl-transferase_TMTC"/>
</dbReference>
<dbReference type="Gene3D" id="1.25.40.10">
    <property type="entry name" value="Tetratricopeptide repeat domain"/>
    <property type="match status" value="2"/>
</dbReference>
<feature type="repeat" description="TPR" evidence="3">
    <location>
        <begin position="285"/>
        <end position="318"/>
    </location>
</feature>
<dbReference type="SUPFAM" id="SSF53448">
    <property type="entry name" value="Nucleotide-diphospho-sugar transferases"/>
    <property type="match status" value="2"/>
</dbReference>